<dbReference type="Proteomes" id="UP000001296">
    <property type="component" value="Chromosome"/>
</dbReference>
<reference key="1">
    <citation type="submission" date="2009-08" db="EMBL/GenBank/DDBJ databases">
        <title>The genome sequence of Spirochaeta thermophila DSM6192.</title>
        <authorList>
            <person name="Angelov A."/>
            <person name="Mientus M."/>
            <person name="Wittenberg S."/>
            <person name="Lehmann R."/>
            <person name="Liesegang H."/>
            <person name="Daniel R."/>
            <person name="Liebl W."/>
        </authorList>
    </citation>
    <scope>NUCLEOTIDE SEQUENCE</scope>
    <source>
        <strain>DSM 6192</strain>
    </source>
</reference>
<evidence type="ECO:0000256" key="1">
    <source>
        <dbReference type="SAM" id="Phobius"/>
    </source>
</evidence>
<dbReference type="RefSeq" id="WP_013313544.1">
    <property type="nucleotide sequence ID" value="NC_014484.1"/>
</dbReference>
<feature type="transmembrane region" description="Helical" evidence="1">
    <location>
        <begin position="51"/>
        <end position="72"/>
    </location>
</feature>
<accession>E0RRK2</accession>
<dbReference type="EMBL" id="CP001698">
    <property type="protein sequence ID" value="ADN01703.1"/>
    <property type="molecule type" value="Genomic_DNA"/>
</dbReference>
<evidence type="ECO:0000313" key="3">
    <source>
        <dbReference type="Proteomes" id="UP000001296"/>
    </source>
</evidence>
<keyword evidence="1" id="KW-1133">Transmembrane helix</keyword>
<keyword evidence="1" id="KW-0812">Transmembrane</keyword>
<proteinExistence type="predicted"/>
<keyword evidence="1" id="KW-0472">Membrane</keyword>
<dbReference type="PaxDb" id="665571-STHERM_c07520"/>
<name>E0RRK2_WINT6</name>
<gene>
    <name evidence="2" type="ordered locus">STHERM_c07520</name>
</gene>
<evidence type="ECO:0000313" key="2">
    <source>
        <dbReference type="EMBL" id="ADN01703.1"/>
    </source>
</evidence>
<dbReference type="AlphaFoldDB" id="E0RRK2"/>
<dbReference type="HOGENOM" id="CLU_1467356_0_0_12"/>
<sequence>MADREGKDLPPSLPHEEELTFRYSREERLSMAPPRDGSRIDSRPFWRNTSLMILLLDVVVIVIMALIYHFFLAPRDWEVIASGYVWRLEAVSYQGRILGSVKVRRDDERVVPVQVLGYAGFQKEELSSSGEPLFSGIAGEGEGPWVFTFSLPLPESDSQSPTIYVLLQVGQETFLLSREPRRID</sequence>
<organism evidence="2 3">
    <name type="scientific">Winmispira thermophila (strain ATCC 49972 / DSM 6192 / RI 19.B1)</name>
    <name type="common">Spirochaeta thermophila</name>
    <dbReference type="NCBI Taxonomy" id="665571"/>
    <lineage>
        <taxon>Bacteria</taxon>
        <taxon>Pseudomonadati</taxon>
        <taxon>Spirochaetota</taxon>
        <taxon>Spirochaetia</taxon>
        <taxon>Winmispirales</taxon>
        <taxon>Winmispiraceae</taxon>
        <taxon>Winmispira</taxon>
    </lineage>
</organism>
<protein>
    <submittedName>
        <fullName evidence="2">Uncharacterized protein</fullName>
    </submittedName>
</protein>
<reference evidence="2 3" key="2">
    <citation type="journal article" date="2010" name="J. Bacteriol.">
        <title>Genome sequence of the polysaccharide-degrading, thermophilic anaerobe Spirochaeta thermophila DSM 6192.</title>
        <authorList>
            <person name="Angelov A."/>
            <person name="Liebl S."/>
            <person name="Ballschmiter M."/>
            <person name="Bomeke M."/>
            <person name="Lehmann R."/>
            <person name="Liesegang H."/>
            <person name="Daniel R."/>
            <person name="Liebl W."/>
        </authorList>
    </citation>
    <scope>NUCLEOTIDE SEQUENCE [LARGE SCALE GENOMIC DNA]</scope>
    <source>
        <strain evidence="3">ATCC 49972 / DSM 6192 / RI 19.B1</strain>
    </source>
</reference>
<dbReference type="KEGG" id="sta:STHERM_c07520"/>